<evidence type="ECO:0000313" key="6">
    <source>
        <dbReference type="EMBL" id="SEQ91730.1"/>
    </source>
</evidence>
<reference evidence="7" key="1">
    <citation type="submission" date="2016-10" db="EMBL/GenBank/DDBJ databases">
        <authorList>
            <person name="Varghese N."/>
            <person name="Submissions S."/>
        </authorList>
    </citation>
    <scope>NUCLEOTIDE SEQUENCE [LARGE SCALE GENOMIC DNA]</scope>
    <source>
        <strain evidence="7">DSM 44437</strain>
    </source>
</reference>
<proteinExistence type="predicted"/>
<dbReference type="InterPro" id="IPR046335">
    <property type="entry name" value="LacI/GalR-like_sensor"/>
</dbReference>
<dbReference type="Gene3D" id="3.40.50.2300">
    <property type="match status" value="2"/>
</dbReference>
<dbReference type="Proteomes" id="UP000199503">
    <property type="component" value="Unassembled WGS sequence"/>
</dbReference>
<keyword evidence="4" id="KW-0804">Transcription</keyword>
<dbReference type="InterPro" id="IPR028082">
    <property type="entry name" value="Peripla_BP_I"/>
</dbReference>
<dbReference type="EMBL" id="FOFV01000005">
    <property type="protein sequence ID" value="SEQ91730.1"/>
    <property type="molecule type" value="Genomic_DNA"/>
</dbReference>
<dbReference type="Pfam" id="PF13377">
    <property type="entry name" value="Peripla_BP_3"/>
    <property type="match status" value="1"/>
</dbReference>
<evidence type="ECO:0000256" key="4">
    <source>
        <dbReference type="ARBA" id="ARBA00023163"/>
    </source>
</evidence>
<evidence type="ECO:0000256" key="3">
    <source>
        <dbReference type="ARBA" id="ARBA00023125"/>
    </source>
</evidence>
<accession>A0A1H9JY68</accession>
<keyword evidence="3 6" id="KW-0238">DNA-binding</keyword>
<name>A0A1H9JY68_9PSEU</name>
<evidence type="ECO:0000313" key="7">
    <source>
        <dbReference type="Proteomes" id="UP000199503"/>
    </source>
</evidence>
<dbReference type="GO" id="GO:0000976">
    <property type="term" value="F:transcription cis-regulatory region binding"/>
    <property type="evidence" value="ECO:0007669"/>
    <property type="project" value="TreeGrafter"/>
</dbReference>
<evidence type="ECO:0000259" key="5">
    <source>
        <dbReference type="Pfam" id="PF13377"/>
    </source>
</evidence>
<dbReference type="GO" id="GO:0003700">
    <property type="term" value="F:DNA-binding transcription factor activity"/>
    <property type="evidence" value="ECO:0007669"/>
    <property type="project" value="TreeGrafter"/>
</dbReference>
<dbReference type="AlphaFoldDB" id="A0A1H9JY68"/>
<evidence type="ECO:0000256" key="1">
    <source>
        <dbReference type="ARBA" id="ARBA00022491"/>
    </source>
</evidence>
<feature type="domain" description="Transcriptional regulator LacI/GalR-like sensor" evidence="5">
    <location>
        <begin position="101"/>
        <end position="236"/>
    </location>
</feature>
<dbReference type="STRING" id="65499.SAMN04488000_10589"/>
<dbReference type="PANTHER" id="PTHR30146">
    <property type="entry name" value="LACI-RELATED TRANSCRIPTIONAL REPRESSOR"/>
    <property type="match status" value="1"/>
</dbReference>
<sequence>MLSRDTLPGESTPALAGIGHAAHRTGNGLLLCADLDFVDTRDVALAGCVLLDRTADDRDLSCLIDHEIPFVSIGRRDSALRQIPYVDVDHAAGVRDLVARTAAFGHRQIVYIGLPSGTTSVERLHEFRAAASAFGIKGLHAPAVWLDQLLRIGVTAVIAEHSDDAAALVRAARRRNLAVPGDLSVLALDLSEQDLLGLTGLRVPRWETGRRAVHLLARLPQKRSQVLLACEFVEGTTLAAPTPAPHSR</sequence>
<organism evidence="6 7">
    <name type="scientific">Lentzea albida</name>
    <dbReference type="NCBI Taxonomy" id="65499"/>
    <lineage>
        <taxon>Bacteria</taxon>
        <taxon>Bacillati</taxon>
        <taxon>Actinomycetota</taxon>
        <taxon>Actinomycetes</taxon>
        <taxon>Pseudonocardiales</taxon>
        <taxon>Pseudonocardiaceae</taxon>
        <taxon>Lentzea</taxon>
    </lineage>
</organism>
<protein>
    <submittedName>
        <fullName evidence="6">DNA-binding transcriptional regulator, LacI/PurR family</fullName>
    </submittedName>
</protein>
<keyword evidence="2" id="KW-0805">Transcription regulation</keyword>
<keyword evidence="7" id="KW-1185">Reference proteome</keyword>
<keyword evidence="1" id="KW-0678">Repressor</keyword>
<dbReference type="SUPFAM" id="SSF53822">
    <property type="entry name" value="Periplasmic binding protein-like I"/>
    <property type="match status" value="1"/>
</dbReference>
<dbReference type="PANTHER" id="PTHR30146:SF148">
    <property type="entry name" value="HTH-TYPE TRANSCRIPTIONAL REPRESSOR PURR-RELATED"/>
    <property type="match status" value="1"/>
</dbReference>
<evidence type="ECO:0000256" key="2">
    <source>
        <dbReference type="ARBA" id="ARBA00023015"/>
    </source>
</evidence>
<gene>
    <name evidence="6" type="ORF">SAMN04488000_10589</name>
</gene>